<keyword evidence="2 6" id="KW-0255">Endonuclease</keyword>
<keyword evidence="1 6" id="KW-0540">Nuclease</keyword>
<evidence type="ECO:0000256" key="1">
    <source>
        <dbReference type="ARBA" id="ARBA00022722"/>
    </source>
</evidence>
<evidence type="ECO:0000256" key="3">
    <source>
        <dbReference type="ARBA" id="ARBA00022763"/>
    </source>
</evidence>
<comment type="similarity">
    <text evidence="6">Belongs to the vsr family.</text>
</comment>
<accession>A0A286GN72</accession>
<dbReference type="OrthoDB" id="9801520at2"/>
<name>A0A286GN72_9PROT</name>
<dbReference type="Pfam" id="PF03852">
    <property type="entry name" value="Vsr"/>
    <property type="match status" value="1"/>
</dbReference>
<keyword evidence="8" id="KW-1185">Reference proteome</keyword>
<dbReference type="InterPro" id="IPR004603">
    <property type="entry name" value="DNA_mismatch_endonuc_vsr"/>
</dbReference>
<dbReference type="GO" id="GO:0006298">
    <property type="term" value="P:mismatch repair"/>
    <property type="evidence" value="ECO:0007669"/>
    <property type="project" value="UniProtKB-UniRule"/>
</dbReference>
<dbReference type="GO" id="GO:0004519">
    <property type="term" value="F:endonuclease activity"/>
    <property type="evidence" value="ECO:0007669"/>
    <property type="project" value="UniProtKB-KW"/>
</dbReference>
<evidence type="ECO:0000256" key="2">
    <source>
        <dbReference type="ARBA" id="ARBA00022759"/>
    </source>
</evidence>
<dbReference type="EC" id="3.1.-.-" evidence="6"/>
<gene>
    <name evidence="7" type="ORF">SAMN05421508_105388</name>
</gene>
<dbReference type="AlphaFoldDB" id="A0A286GN72"/>
<evidence type="ECO:0000313" key="7">
    <source>
        <dbReference type="EMBL" id="SOD96529.1"/>
    </source>
</evidence>
<dbReference type="Gene3D" id="3.40.960.10">
    <property type="entry name" value="VSR Endonuclease"/>
    <property type="match status" value="1"/>
</dbReference>
<evidence type="ECO:0000256" key="4">
    <source>
        <dbReference type="ARBA" id="ARBA00022801"/>
    </source>
</evidence>
<dbReference type="PIRSF" id="PIRSF018267">
    <property type="entry name" value="VSR_endonuc"/>
    <property type="match status" value="1"/>
</dbReference>
<keyword evidence="4 6" id="KW-0378">Hydrolase</keyword>
<evidence type="ECO:0000256" key="5">
    <source>
        <dbReference type="ARBA" id="ARBA00023204"/>
    </source>
</evidence>
<dbReference type="CDD" id="cd00221">
    <property type="entry name" value="Vsr"/>
    <property type="match status" value="1"/>
</dbReference>
<dbReference type="GO" id="GO:0016787">
    <property type="term" value="F:hydrolase activity"/>
    <property type="evidence" value="ECO:0007669"/>
    <property type="project" value="UniProtKB-KW"/>
</dbReference>
<comment type="function">
    <text evidence="6">May nick specific sequences that contain T:G mispairs resulting from m5C-deamination.</text>
</comment>
<dbReference type="InterPro" id="IPR011335">
    <property type="entry name" value="Restrct_endonuc-II-like"/>
</dbReference>
<keyword evidence="5 6" id="KW-0234">DNA repair</keyword>
<evidence type="ECO:0000256" key="6">
    <source>
        <dbReference type="PIRNR" id="PIRNR018267"/>
    </source>
</evidence>
<proteinExistence type="inferred from homology"/>
<dbReference type="EMBL" id="OCNJ01000005">
    <property type="protein sequence ID" value="SOD96529.1"/>
    <property type="molecule type" value="Genomic_DNA"/>
</dbReference>
<evidence type="ECO:0000313" key="8">
    <source>
        <dbReference type="Proteomes" id="UP000219621"/>
    </source>
</evidence>
<reference evidence="7 8" key="1">
    <citation type="submission" date="2017-09" db="EMBL/GenBank/DDBJ databases">
        <authorList>
            <person name="Ehlers B."/>
            <person name="Leendertz F.H."/>
        </authorList>
    </citation>
    <scope>NUCLEOTIDE SEQUENCE [LARGE SCALE GENOMIC DNA]</scope>
    <source>
        <strain evidence="7 8">USBA 140</strain>
    </source>
</reference>
<dbReference type="RefSeq" id="WP_097279749.1">
    <property type="nucleotide sequence ID" value="NZ_OCNJ01000005.1"/>
</dbReference>
<dbReference type="SUPFAM" id="SSF52980">
    <property type="entry name" value="Restriction endonuclease-like"/>
    <property type="match status" value="1"/>
</dbReference>
<dbReference type="NCBIfam" id="TIGR00632">
    <property type="entry name" value="vsr"/>
    <property type="match status" value="1"/>
</dbReference>
<dbReference type="Proteomes" id="UP000219621">
    <property type="component" value="Unassembled WGS sequence"/>
</dbReference>
<keyword evidence="3 6" id="KW-0227">DNA damage</keyword>
<protein>
    <recommendedName>
        <fullName evidence="6">Very short patch repair endonuclease</fullName>
        <ecNumber evidence="6">3.1.-.-</ecNumber>
    </recommendedName>
</protein>
<sequence length="140" mass="16422">MSGIPSVVTDPERSRLMTRVRQKGTAPELVVRGILRSLHLGYRLQARDLPGSPDIVNRRRRWAVFVHGCYWHHHTSCRRATVPKRNHEFWTAKFAANRRRDARVVRDLRRRGYRVVIVWECETAAPDVLAARLERILAHR</sequence>
<organism evidence="7 8">
    <name type="scientific">Caenispirillum bisanense</name>
    <dbReference type="NCBI Taxonomy" id="414052"/>
    <lineage>
        <taxon>Bacteria</taxon>
        <taxon>Pseudomonadati</taxon>
        <taxon>Pseudomonadota</taxon>
        <taxon>Alphaproteobacteria</taxon>
        <taxon>Rhodospirillales</taxon>
        <taxon>Novispirillaceae</taxon>
        <taxon>Caenispirillum</taxon>
    </lineage>
</organism>